<protein>
    <submittedName>
        <fullName evidence="5">Ankyrin repeat domain-containing protein</fullName>
    </submittedName>
</protein>
<keyword evidence="2 3" id="KW-0040">ANK repeat</keyword>
<dbReference type="EMBL" id="JBHUHQ010000014">
    <property type="protein sequence ID" value="MFD2044227.1"/>
    <property type="molecule type" value="Genomic_DNA"/>
</dbReference>
<dbReference type="SMART" id="SM00248">
    <property type="entry name" value="ANK"/>
    <property type="match status" value="4"/>
</dbReference>
<sequence>MKNQNRLEQLDERLKSMPKPDLNQHTKLEIKQAIQNTNTGRFKYIQKLTVTLGTVLAVFIFSILIMTNINEEKQVAEQTFHDFLHGDTAKIVGYKTNEPNVKYASSKQEIIQLFDETVGAVELTETVERSSENETTIELYDSKNELLNTLKFTGGNIVTINGDHYHMNADIIDQFTSTLFTEEYMVVSDEEDEETVDYAKVLTEELEKASENRNWDNILDAVENGADPNAPLLIAAKENRRNIVEELLRHDANPNTLDDSSNTPLMLTTDHSTVELLLEHGADHSIVNTSGHNALILAIYRHQHEIVISLLDNGADPNTALPNNGMTVLQMAGAFGDQELSDILLQYGADEIEGYEIENWMISQIPSLSLMLDSDLVSYASIGRLPGIDSIQIPSDARTFQGRFGDPFETFTVDGDVAHVYGNHTFIKLEEQDLFTTYRYELHPGDQVSVQEIIDELGWSSNVFVNESTQEQTLLYDLVNYEIQFAFEGEAVFNEEGEATFFNGEGAVRSLELTYKQPGIVEHAHEVLELLIAENMNGLADEVHPEKGVLFGPFLQIDHTPMSEDHEPVTFDLNEVSNLFNIQETFHWGDHAASGLPIVMTTREYFDSYVKAANYVNPDGIYVNEINSRGDYLHYVSERFPDSQLVEYFHDSEDMDTLNWGGLGLLFEEYNNSWKLVAILHDEWTP</sequence>
<dbReference type="InterPro" id="IPR002110">
    <property type="entry name" value="Ankyrin_rpt"/>
</dbReference>
<dbReference type="Proteomes" id="UP001597383">
    <property type="component" value="Unassembled WGS sequence"/>
</dbReference>
<keyword evidence="4" id="KW-1133">Transmembrane helix</keyword>
<feature type="transmembrane region" description="Helical" evidence="4">
    <location>
        <begin position="48"/>
        <end position="69"/>
    </location>
</feature>
<gene>
    <name evidence="5" type="ORF">ACFSJF_08125</name>
</gene>
<evidence type="ECO:0000313" key="5">
    <source>
        <dbReference type="EMBL" id="MFD2044227.1"/>
    </source>
</evidence>
<feature type="repeat" description="ANK" evidence="3">
    <location>
        <begin position="324"/>
        <end position="350"/>
    </location>
</feature>
<feature type="repeat" description="ANK" evidence="3">
    <location>
        <begin position="290"/>
        <end position="322"/>
    </location>
</feature>
<comment type="caution">
    <text evidence="5">The sequence shown here is derived from an EMBL/GenBank/DDBJ whole genome shotgun (WGS) entry which is preliminary data.</text>
</comment>
<dbReference type="RefSeq" id="WP_377556540.1">
    <property type="nucleotide sequence ID" value="NZ_JBHUHQ010000014.1"/>
</dbReference>
<dbReference type="Gene3D" id="1.25.40.20">
    <property type="entry name" value="Ankyrin repeat-containing domain"/>
    <property type="match status" value="1"/>
</dbReference>
<dbReference type="SUPFAM" id="SSF48403">
    <property type="entry name" value="Ankyrin repeat"/>
    <property type="match status" value="1"/>
</dbReference>
<evidence type="ECO:0000256" key="3">
    <source>
        <dbReference type="PROSITE-ProRule" id="PRU00023"/>
    </source>
</evidence>
<evidence type="ECO:0000256" key="2">
    <source>
        <dbReference type="ARBA" id="ARBA00023043"/>
    </source>
</evidence>
<dbReference type="PROSITE" id="PS50297">
    <property type="entry name" value="ANK_REP_REGION"/>
    <property type="match status" value="2"/>
</dbReference>
<evidence type="ECO:0000256" key="4">
    <source>
        <dbReference type="SAM" id="Phobius"/>
    </source>
</evidence>
<dbReference type="PANTHER" id="PTHR24198:SF165">
    <property type="entry name" value="ANKYRIN REPEAT-CONTAINING PROTEIN-RELATED"/>
    <property type="match status" value="1"/>
</dbReference>
<evidence type="ECO:0000313" key="6">
    <source>
        <dbReference type="Proteomes" id="UP001597383"/>
    </source>
</evidence>
<keyword evidence="6" id="KW-1185">Reference proteome</keyword>
<dbReference type="InterPro" id="IPR036770">
    <property type="entry name" value="Ankyrin_rpt-contain_sf"/>
</dbReference>
<keyword evidence="1" id="KW-0677">Repeat</keyword>
<dbReference type="PROSITE" id="PS50088">
    <property type="entry name" value="ANK_REPEAT"/>
    <property type="match status" value="3"/>
</dbReference>
<dbReference type="Pfam" id="PF12796">
    <property type="entry name" value="Ank_2"/>
    <property type="match status" value="1"/>
</dbReference>
<dbReference type="Pfam" id="PF00023">
    <property type="entry name" value="Ank"/>
    <property type="match status" value="1"/>
</dbReference>
<evidence type="ECO:0000256" key="1">
    <source>
        <dbReference type="ARBA" id="ARBA00022737"/>
    </source>
</evidence>
<reference evidence="6" key="1">
    <citation type="journal article" date="2019" name="Int. J. Syst. Evol. Microbiol.">
        <title>The Global Catalogue of Microorganisms (GCM) 10K type strain sequencing project: providing services to taxonomists for standard genome sequencing and annotation.</title>
        <authorList>
            <consortium name="The Broad Institute Genomics Platform"/>
            <consortium name="The Broad Institute Genome Sequencing Center for Infectious Disease"/>
            <person name="Wu L."/>
            <person name="Ma J."/>
        </authorList>
    </citation>
    <scope>NUCLEOTIDE SEQUENCE [LARGE SCALE GENOMIC DNA]</scope>
    <source>
        <strain evidence="6">R28</strain>
    </source>
</reference>
<name>A0ABW4VY66_9BACI</name>
<accession>A0ABW4VY66</accession>
<dbReference type="PANTHER" id="PTHR24198">
    <property type="entry name" value="ANKYRIN REPEAT AND PROTEIN KINASE DOMAIN-CONTAINING PROTEIN"/>
    <property type="match status" value="1"/>
</dbReference>
<keyword evidence="4" id="KW-0472">Membrane</keyword>
<feature type="repeat" description="ANK" evidence="3">
    <location>
        <begin position="227"/>
        <end position="259"/>
    </location>
</feature>
<organism evidence="5 6">
    <name type="scientific">Ornithinibacillus salinisoli</name>
    <dbReference type="NCBI Taxonomy" id="1848459"/>
    <lineage>
        <taxon>Bacteria</taxon>
        <taxon>Bacillati</taxon>
        <taxon>Bacillota</taxon>
        <taxon>Bacilli</taxon>
        <taxon>Bacillales</taxon>
        <taxon>Bacillaceae</taxon>
        <taxon>Ornithinibacillus</taxon>
    </lineage>
</organism>
<keyword evidence="4" id="KW-0812">Transmembrane</keyword>
<proteinExistence type="predicted"/>